<sequence length="35" mass="3388">MPRCVPSKPGGAAGLPVRRPAVQTVAAAGAAVFSP</sequence>
<dbReference type="EnsemblBacteria" id="ABA47811">
    <property type="protein sequence ID" value="ABA47811"/>
    <property type="gene ID" value="BURPS1710b_0548"/>
</dbReference>
<dbReference type="Proteomes" id="UP000002700">
    <property type="component" value="Chromosome I"/>
</dbReference>
<dbReference type="KEGG" id="bpm:BURPS1710b_0548"/>
<evidence type="ECO:0000313" key="2">
    <source>
        <dbReference type="Proteomes" id="UP000002700"/>
    </source>
</evidence>
<proteinExistence type="predicted"/>
<gene>
    <name evidence="1" type="ordered locus">BURPS1710b_0548</name>
</gene>
<dbReference type="EMBL" id="CP000124">
    <property type="protein sequence ID" value="ABA47811.1"/>
    <property type="molecule type" value="Genomic_DNA"/>
</dbReference>
<accession>Q3JWU1</accession>
<dbReference type="AlphaFoldDB" id="Q3JWU1"/>
<reference evidence="1 2" key="1">
    <citation type="submission" date="2005-09" db="EMBL/GenBank/DDBJ databases">
        <authorList>
            <person name="Woods D.E."/>
            <person name="Nierman W.C."/>
        </authorList>
    </citation>
    <scope>NUCLEOTIDE SEQUENCE [LARGE SCALE GENOMIC DNA]</scope>
    <source>
        <strain evidence="1 2">1710b</strain>
    </source>
</reference>
<evidence type="ECO:0000313" key="1">
    <source>
        <dbReference type="EMBL" id="ABA47811.1"/>
    </source>
</evidence>
<organism evidence="1 2">
    <name type="scientific">Burkholderia pseudomallei (strain 1710b)</name>
    <dbReference type="NCBI Taxonomy" id="320372"/>
    <lineage>
        <taxon>Bacteria</taxon>
        <taxon>Pseudomonadati</taxon>
        <taxon>Pseudomonadota</taxon>
        <taxon>Betaproteobacteria</taxon>
        <taxon>Burkholderiales</taxon>
        <taxon>Burkholderiaceae</taxon>
        <taxon>Burkholderia</taxon>
        <taxon>pseudomallei group</taxon>
    </lineage>
</organism>
<protein>
    <submittedName>
        <fullName evidence="1">Uncharacterized protein</fullName>
    </submittedName>
</protein>
<dbReference type="HOGENOM" id="CLU_3355043_0_0_4"/>
<name>Q3JWU1_BURP1</name>